<dbReference type="Proteomes" id="UP000072189">
    <property type="component" value="Unassembled WGS sequence"/>
</dbReference>
<accession>A0A147F7P2</accession>
<feature type="non-terminal residue" evidence="2">
    <location>
        <position position="1"/>
    </location>
</feature>
<evidence type="ECO:0000256" key="1">
    <source>
        <dbReference type="SAM" id="MobiDB-lite"/>
    </source>
</evidence>
<gene>
    <name evidence="2" type="ORF">RSA3_09080</name>
</gene>
<protein>
    <submittedName>
        <fullName evidence="2">Uncharacterized protein</fullName>
    </submittedName>
</protein>
<proteinExistence type="predicted"/>
<dbReference type="EMBL" id="LDRV01000057">
    <property type="protein sequence ID" value="KTS11887.1"/>
    <property type="molecule type" value="Genomic_DNA"/>
</dbReference>
<sequence length="62" mass="7169">IARRARRHFRLDRGILTPVDDPAFEPLTRREMREMAPVEPSGDAAEDEADVLDMFADDRRES</sequence>
<reference evidence="2 3" key="1">
    <citation type="journal article" date="2016" name="Front. Microbiol.">
        <title>Genomic Resource of Rice Seed Associated Bacteria.</title>
        <authorList>
            <person name="Midha S."/>
            <person name="Bansal K."/>
            <person name="Sharma S."/>
            <person name="Kumar N."/>
            <person name="Patil P.P."/>
            <person name="Chaudhry V."/>
            <person name="Patil P.B."/>
        </authorList>
    </citation>
    <scope>NUCLEOTIDE SEQUENCE [LARGE SCALE GENOMIC DNA]</scope>
    <source>
        <strain evidence="2 3">RSA3</strain>
    </source>
</reference>
<feature type="region of interest" description="Disordered" evidence="1">
    <location>
        <begin position="34"/>
        <end position="62"/>
    </location>
</feature>
<evidence type="ECO:0000313" key="2">
    <source>
        <dbReference type="EMBL" id="KTS11887.1"/>
    </source>
</evidence>
<organism evidence="2 3">
    <name type="scientific">Microbacterium testaceum</name>
    <name type="common">Aureobacterium testaceum</name>
    <name type="synonym">Brevibacterium testaceum</name>
    <dbReference type="NCBI Taxonomy" id="2033"/>
    <lineage>
        <taxon>Bacteria</taxon>
        <taxon>Bacillati</taxon>
        <taxon>Actinomycetota</taxon>
        <taxon>Actinomycetes</taxon>
        <taxon>Micrococcales</taxon>
        <taxon>Microbacteriaceae</taxon>
        <taxon>Microbacterium</taxon>
    </lineage>
</organism>
<name>A0A147F7P2_MICTE</name>
<dbReference type="AlphaFoldDB" id="A0A147F7P2"/>
<comment type="caution">
    <text evidence="2">The sequence shown here is derived from an EMBL/GenBank/DDBJ whole genome shotgun (WGS) entry which is preliminary data.</text>
</comment>
<evidence type="ECO:0000313" key="3">
    <source>
        <dbReference type="Proteomes" id="UP000072189"/>
    </source>
</evidence>
<dbReference type="PATRIC" id="fig|2033.7.peg.2563"/>